<keyword evidence="2" id="KW-1185">Reference proteome</keyword>
<evidence type="ECO:0000313" key="2">
    <source>
        <dbReference type="Proteomes" id="UP001141806"/>
    </source>
</evidence>
<sequence>MAKFSTEVMDCCRTEHVNTCIQLQYSGQGSSVRSAHILHQFIASTPTLFPPEYDEGFHNCFNRTPPIPFE</sequence>
<organism evidence="1 2">
    <name type="scientific">Protea cynaroides</name>
    <dbReference type="NCBI Taxonomy" id="273540"/>
    <lineage>
        <taxon>Eukaryota</taxon>
        <taxon>Viridiplantae</taxon>
        <taxon>Streptophyta</taxon>
        <taxon>Embryophyta</taxon>
        <taxon>Tracheophyta</taxon>
        <taxon>Spermatophyta</taxon>
        <taxon>Magnoliopsida</taxon>
        <taxon>Proteales</taxon>
        <taxon>Proteaceae</taxon>
        <taxon>Protea</taxon>
    </lineage>
</organism>
<reference evidence="1" key="1">
    <citation type="journal article" date="2023" name="Plant J.">
        <title>The genome of the king protea, Protea cynaroides.</title>
        <authorList>
            <person name="Chang J."/>
            <person name="Duong T.A."/>
            <person name="Schoeman C."/>
            <person name="Ma X."/>
            <person name="Roodt D."/>
            <person name="Barker N."/>
            <person name="Li Z."/>
            <person name="Van de Peer Y."/>
            <person name="Mizrachi E."/>
        </authorList>
    </citation>
    <scope>NUCLEOTIDE SEQUENCE</scope>
    <source>
        <tissue evidence="1">Young leaves</tissue>
    </source>
</reference>
<comment type="caution">
    <text evidence="1">The sequence shown here is derived from an EMBL/GenBank/DDBJ whole genome shotgun (WGS) entry which is preliminary data.</text>
</comment>
<dbReference type="EMBL" id="JAMYWD010001571">
    <property type="protein sequence ID" value="KAJ4942656.1"/>
    <property type="molecule type" value="Genomic_DNA"/>
</dbReference>
<evidence type="ECO:0000313" key="1">
    <source>
        <dbReference type="EMBL" id="KAJ4942656.1"/>
    </source>
</evidence>
<name>A0A9Q0JQV0_9MAGN</name>
<dbReference type="AlphaFoldDB" id="A0A9Q0JQV0"/>
<dbReference type="OrthoDB" id="427480at2759"/>
<proteinExistence type="predicted"/>
<protein>
    <submittedName>
        <fullName evidence="1">Uncharacterized protein</fullName>
    </submittedName>
</protein>
<dbReference type="Proteomes" id="UP001141806">
    <property type="component" value="Unassembled WGS sequence"/>
</dbReference>
<accession>A0A9Q0JQV0</accession>
<gene>
    <name evidence="1" type="ORF">NE237_000093</name>
</gene>